<gene>
    <name evidence="1" type="ORF">ALMOND_2B035682</name>
</gene>
<evidence type="ECO:0000313" key="2">
    <source>
        <dbReference type="Proteomes" id="UP000327085"/>
    </source>
</evidence>
<protein>
    <submittedName>
        <fullName evidence="1">Uncharacterized protein</fullName>
    </submittedName>
</protein>
<reference evidence="2" key="1">
    <citation type="journal article" date="2020" name="Plant J.">
        <title>Transposons played a major role in the diversification between the closely related almond and peach genomes: results from the almond genome sequence.</title>
        <authorList>
            <person name="Alioto T."/>
            <person name="Alexiou K.G."/>
            <person name="Bardil A."/>
            <person name="Barteri F."/>
            <person name="Castanera R."/>
            <person name="Cruz F."/>
            <person name="Dhingra A."/>
            <person name="Duval H."/>
            <person name="Fernandez I Marti A."/>
            <person name="Frias L."/>
            <person name="Galan B."/>
            <person name="Garcia J.L."/>
            <person name="Howad W."/>
            <person name="Gomez-Garrido J."/>
            <person name="Gut M."/>
            <person name="Julca I."/>
            <person name="Morata J."/>
            <person name="Puigdomenech P."/>
            <person name="Ribeca P."/>
            <person name="Rubio Cabetas M.J."/>
            <person name="Vlasova A."/>
            <person name="Wirthensohn M."/>
            <person name="Garcia-Mas J."/>
            <person name="Gabaldon T."/>
            <person name="Casacuberta J.M."/>
            <person name="Arus P."/>
        </authorList>
    </citation>
    <scope>NUCLEOTIDE SEQUENCE [LARGE SCALE GENOMIC DNA]</scope>
    <source>
        <strain evidence="2">cv. Texas</strain>
    </source>
</reference>
<dbReference type="Gramene" id="VVA35076">
    <property type="protein sequence ID" value="VVA35076"/>
    <property type="gene ID" value="Prudul26B035682"/>
</dbReference>
<name>A0A5E4G5T2_PRUDU</name>
<accession>A0A5E4G5T2</accession>
<organism evidence="1 2">
    <name type="scientific">Prunus dulcis</name>
    <name type="common">Almond</name>
    <name type="synonym">Amygdalus dulcis</name>
    <dbReference type="NCBI Taxonomy" id="3755"/>
    <lineage>
        <taxon>Eukaryota</taxon>
        <taxon>Viridiplantae</taxon>
        <taxon>Streptophyta</taxon>
        <taxon>Embryophyta</taxon>
        <taxon>Tracheophyta</taxon>
        <taxon>Spermatophyta</taxon>
        <taxon>Magnoliopsida</taxon>
        <taxon>eudicotyledons</taxon>
        <taxon>Gunneridae</taxon>
        <taxon>Pentapetalae</taxon>
        <taxon>rosids</taxon>
        <taxon>fabids</taxon>
        <taxon>Rosales</taxon>
        <taxon>Rosaceae</taxon>
        <taxon>Amygdaloideae</taxon>
        <taxon>Amygdaleae</taxon>
        <taxon>Prunus</taxon>
    </lineage>
</organism>
<proteinExistence type="predicted"/>
<evidence type="ECO:0000313" key="1">
    <source>
        <dbReference type="EMBL" id="VVA35076.1"/>
    </source>
</evidence>
<dbReference type="InParanoid" id="A0A5E4G5T2"/>
<sequence>MPYLTQPEVIISKSRYMISVLRVRLSSMHNVVNSLHGVGRASSKEEESWKLDCDGKLEMGVAYISGKTCGSLPHIPFRLYHDTLICQQRWMNLLTLLLSDGGRTLLGDVFIWRRRNTF</sequence>
<dbReference type="EMBL" id="CABIKO010000369">
    <property type="protein sequence ID" value="VVA35076.1"/>
    <property type="molecule type" value="Genomic_DNA"/>
</dbReference>
<dbReference type="Proteomes" id="UP000327085">
    <property type="component" value="Chromosome 4"/>
</dbReference>
<dbReference type="AlphaFoldDB" id="A0A5E4G5T2"/>